<reference evidence="6 7" key="1">
    <citation type="journal article" date="2015" name="Sci. Rep.">
        <title>The power of single molecule real-time sequencing technology in the de novo assembly of a eukaryotic genome.</title>
        <authorList>
            <person name="Sakai H."/>
            <person name="Naito K."/>
            <person name="Ogiso-Tanaka E."/>
            <person name="Takahashi Y."/>
            <person name="Iseki K."/>
            <person name="Muto C."/>
            <person name="Satou K."/>
            <person name="Teruya K."/>
            <person name="Shiroma A."/>
            <person name="Shimoji M."/>
            <person name="Hirano T."/>
            <person name="Itoh T."/>
            <person name="Kaga A."/>
            <person name="Tomooka N."/>
        </authorList>
    </citation>
    <scope>NUCLEOTIDE SEQUENCE [LARGE SCALE GENOMIC DNA]</scope>
    <source>
        <strain evidence="7">cv. Shumari</strain>
    </source>
</reference>
<feature type="domain" description="TIR" evidence="5">
    <location>
        <begin position="10"/>
        <end position="185"/>
    </location>
</feature>
<evidence type="ECO:0000259" key="5">
    <source>
        <dbReference type="PROSITE" id="PS50104"/>
    </source>
</evidence>
<dbReference type="Pfam" id="PF23282">
    <property type="entry name" value="WHD_ROQ1"/>
    <property type="match status" value="1"/>
</dbReference>
<evidence type="ECO:0000256" key="2">
    <source>
        <dbReference type="ARBA" id="ARBA00022737"/>
    </source>
</evidence>
<gene>
    <name evidence="6" type="primary">Vigan.07G190100</name>
    <name evidence="6" type="ORF">VIGAN_07190100</name>
</gene>
<dbReference type="Pfam" id="PF00931">
    <property type="entry name" value="NB-ARC"/>
    <property type="match status" value="1"/>
</dbReference>
<dbReference type="PANTHER" id="PTHR11017:SF431">
    <property type="entry name" value="ADP-RIBOSYL CYCLASE_CYCLIC ADP-RIBOSE HYDROLASE"/>
    <property type="match status" value="1"/>
</dbReference>
<dbReference type="PROSITE" id="PS50104">
    <property type="entry name" value="TIR"/>
    <property type="match status" value="1"/>
</dbReference>
<evidence type="ECO:0000256" key="3">
    <source>
        <dbReference type="ARBA" id="ARBA00022821"/>
    </source>
</evidence>
<dbReference type="SUPFAM" id="SSF46785">
    <property type="entry name" value="Winged helix' DNA-binding domain"/>
    <property type="match status" value="1"/>
</dbReference>
<dbReference type="PANTHER" id="PTHR11017">
    <property type="entry name" value="LEUCINE-RICH REPEAT-CONTAINING PROTEIN"/>
    <property type="match status" value="1"/>
</dbReference>
<evidence type="ECO:0000256" key="4">
    <source>
        <dbReference type="ARBA" id="ARBA00023027"/>
    </source>
</evidence>
<dbReference type="FunFam" id="3.40.50.10140:FF:000007">
    <property type="entry name" value="Disease resistance protein (TIR-NBS-LRR class)"/>
    <property type="match status" value="1"/>
</dbReference>
<keyword evidence="3" id="KW-0611">Plant defense</keyword>
<dbReference type="SUPFAM" id="SSF52200">
    <property type="entry name" value="Toll/Interleukin receptor TIR domain"/>
    <property type="match status" value="1"/>
</dbReference>
<dbReference type="InterPro" id="IPR027417">
    <property type="entry name" value="P-loop_NTPase"/>
</dbReference>
<dbReference type="AlphaFoldDB" id="A0A0S3SJN5"/>
<dbReference type="Gene3D" id="3.40.50.10140">
    <property type="entry name" value="Toll/interleukin-1 receptor homology (TIR) domain"/>
    <property type="match status" value="1"/>
</dbReference>
<dbReference type="Pfam" id="PF01582">
    <property type="entry name" value="TIR"/>
    <property type="match status" value="1"/>
</dbReference>
<dbReference type="Gene3D" id="3.40.50.300">
    <property type="entry name" value="P-loop containing nucleotide triphosphate hydrolases"/>
    <property type="match status" value="1"/>
</dbReference>
<dbReference type="InterPro" id="IPR002182">
    <property type="entry name" value="NB-ARC"/>
</dbReference>
<sequence>MAVPSFSSSFTYDVFLSFRGEDTRYSFTGNLYRALRDRGIHTFIDDEKLPKGDEITSALEKAIEGSRIFIIVFSRNYASSSFCLNELAYILPYANRNGLLVLPLFYDVVPSHVRHHTGSFGEALDTHENRFKATSQGFELNMEKLNKWKMALRGTANLSGYHFKHGEEYEYEFIKRIVDLVSNKINRAPLHVADYPVGLETRVLEVKLLLDIGSDDGVHMVGIHGLGGVGKTTLALAVYNSIADHFEGLCFLENVRENSNKHGLQHLQRILLSQMIGENNVNITSARQGISMMEHRLRQKKILLILDDVDKHEQLQAIVGRPDWFGPGSRVIITTRDKHLLSCHLIEKLYKVKKLEKNNALRLLSWKAFRTEEVDTSYLNVMDRVLAYASGHPLALEVIGSKLFRKSVKEWESAIKQYEKIPNNQILEVLKISFDALEEVEKSVFLDISCCFKAYALSEVEDILRAHYGDCMKYHIGVLVEKSLIKYGYNSVVTMHDLIEDMGKEIVRQKSPNKPGKRSRLWSPEEIIKVLEDNLGSGEIEIICLNSSLPDKEEIVEWNRKVFKKMKNLKTLIIKNGNFSEGPEYLPNSLRVLEWLKYPSQGLPPDFRSKQLSLCKLPSSCFGSLGLTEFSKKFMNMTLLNFDECEGLTQIPDLSGLPNLERFSFKNCKSLITIHDSIGFLGKLNSLNAVGCSKLRSFPPLKLTSLENLELSYCYSLESFPEILGKMGQITELVLEDCHIKELPISFQNLTELQTLQLRSCPRLRLPSSIVMMPKLANIIAWESKGWLFPKQVEGEEKIGSMVSSNVDCLYLSGCKLSDHFFPIILEWFANVKDLNLSRNNFTVLPECIANCHLLCKLTLDACHSLREIRGIPPNIRQLSARNCKSFTSSCGRTLLNQKLHEAGNTMFSFSGARFPEWFDHHSWGPSCSFWVGKKFPSIALCIAIGPTHLEHVEIVGPIMIINSIECSLDEEENPYLYMLPHHTHIFDLQHIVFSDYLDRFVSENEWNHVEITYSVEQRFEEKDKHAVTQISIENGIYVFKQNSSMEDIQFTDPHKKRRLDVDPEL</sequence>
<organism evidence="6 7">
    <name type="scientific">Vigna angularis var. angularis</name>
    <dbReference type="NCBI Taxonomy" id="157739"/>
    <lineage>
        <taxon>Eukaryota</taxon>
        <taxon>Viridiplantae</taxon>
        <taxon>Streptophyta</taxon>
        <taxon>Embryophyta</taxon>
        <taxon>Tracheophyta</taxon>
        <taxon>Spermatophyta</taxon>
        <taxon>Magnoliopsida</taxon>
        <taxon>eudicotyledons</taxon>
        <taxon>Gunneridae</taxon>
        <taxon>Pentapetalae</taxon>
        <taxon>rosids</taxon>
        <taxon>fabids</taxon>
        <taxon>Fabales</taxon>
        <taxon>Fabaceae</taxon>
        <taxon>Papilionoideae</taxon>
        <taxon>50 kb inversion clade</taxon>
        <taxon>NPAAA clade</taxon>
        <taxon>indigoferoid/millettioid clade</taxon>
        <taxon>Phaseoleae</taxon>
        <taxon>Vigna</taxon>
    </lineage>
</organism>
<dbReference type="EMBL" id="AP015040">
    <property type="protein sequence ID" value="BAT93017.1"/>
    <property type="molecule type" value="Genomic_DNA"/>
</dbReference>
<dbReference type="GO" id="GO:0006952">
    <property type="term" value="P:defense response"/>
    <property type="evidence" value="ECO:0007669"/>
    <property type="project" value="UniProtKB-KW"/>
</dbReference>
<evidence type="ECO:0000313" key="7">
    <source>
        <dbReference type="Proteomes" id="UP000291084"/>
    </source>
</evidence>
<keyword evidence="1" id="KW-0433">Leucine-rich repeat</keyword>
<keyword evidence="7" id="KW-1185">Reference proteome</keyword>
<proteinExistence type="predicted"/>
<dbReference type="PRINTS" id="PR00364">
    <property type="entry name" value="DISEASERSIST"/>
</dbReference>
<dbReference type="InterPro" id="IPR036390">
    <property type="entry name" value="WH_DNA-bd_sf"/>
</dbReference>
<dbReference type="SUPFAM" id="SSF52540">
    <property type="entry name" value="P-loop containing nucleoside triphosphate hydrolases"/>
    <property type="match status" value="1"/>
</dbReference>
<dbReference type="Proteomes" id="UP000291084">
    <property type="component" value="Chromosome 7"/>
</dbReference>
<dbReference type="InterPro" id="IPR058192">
    <property type="entry name" value="WHD_ROQ1-like"/>
</dbReference>
<dbReference type="OrthoDB" id="1344914at2759"/>
<dbReference type="SUPFAM" id="SSF52058">
    <property type="entry name" value="L domain-like"/>
    <property type="match status" value="1"/>
</dbReference>
<dbReference type="InterPro" id="IPR042197">
    <property type="entry name" value="Apaf_helical"/>
</dbReference>
<evidence type="ECO:0000256" key="1">
    <source>
        <dbReference type="ARBA" id="ARBA00022614"/>
    </source>
</evidence>
<keyword evidence="4" id="KW-0520">NAD</keyword>
<dbReference type="InterPro" id="IPR000157">
    <property type="entry name" value="TIR_dom"/>
</dbReference>
<dbReference type="Gene3D" id="3.80.10.10">
    <property type="entry name" value="Ribonuclease Inhibitor"/>
    <property type="match status" value="3"/>
</dbReference>
<dbReference type="SMART" id="SM00382">
    <property type="entry name" value="AAA"/>
    <property type="match status" value="1"/>
</dbReference>
<dbReference type="GO" id="GO:0043531">
    <property type="term" value="F:ADP binding"/>
    <property type="evidence" value="ECO:0007669"/>
    <property type="project" value="InterPro"/>
</dbReference>
<dbReference type="InterPro" id="IPR003593">
    <property type="entry name" value="AAA+_ATPase"/>
</dbReference>
<protein>
    <recommendedName>
        <fullName evidence="5">TIR domain-containing protein</fullName>
    </recommendedName>
</protein>
<dbReference type="Pfam" id="PF23286">
    <property type="entry name" value="LRR_13"/>
    <property type="match status" value="1"/>
</dbReference>
<dbReference type="InterPro" id="IPR044974">
    <property type="entry name" value="Disease_R_plants"/>
</dbReference>
<accession>A0A0S3SJN5</accession>
<dbReference type="InterPro" id="IPR032675">
    <property type="entry name" value="LRR_dom_sf"/>
</dbReference>
<dbReference type="InterPro" id="IPR035897">
    <property type="entry name" value="Toll_tir_struct_dom_sf"/>
</dbReference>
<dbReference type="SMART" id="SM00255">
    <property type="entry name" value="TIR"/>
    <property type="match status" value="1"/>
</dbReference>
<name>A0A0S3SJN5_PHAAN</name>
<dbReference type="Gene3D" id="1.10.8.430">
    <property type="entry name" value="Helical domain of apoptotic protease-activating factors"/>
    <property type="match status" value="1"/>
</dbReference>
<keyword evidence="2" id="KW-0677">Repeat</keyword>
<evidence type="ECO:0000313" key="6">
    <source>
        <dbReference type="EMBL" id="BAT93017.1"/>
    </source>
</evidence>
<dbReference type="InterPro" id="IPR058546">
    <property type="entry name" value="RPS4B/Roq1-like_LRR"/>
</dbReference>
<dbReference type="GO" id="GO:0007165">
    <property type="term" value="P:signal transduction"/>
    <property type="evidence" value="ECO:0007669"/>
    <property type="project" value="InterPro"/>
</dbReference>